<keyword evidence="4" id="KW-1185">Reference proteome</keyword>
<dbReference type="CDD" id="cd04865">
    <property type="entry name" value="LigD_Pol_like_2"/>
    <property type="match status" value="1"/>
</dbReference>
<feature type="domain" description="DNA ligase D polymerase" evidence="2">
    <location>
        <begin position="34"/>
        <end position="296"/>
    </location>
</feature>
<sequence>MASSKDAVILDVAGHEVRVSSPEKPYFAEKGIRKIDVVEYFVAVGEGILFALEDRPTTLERWPGGVFEGARLSTRVDNTGDAFYQKRVPKNAPPWVPTAHITFPSGRTADEIAPDSVAVVAWCANLGTLTFHPWPVSKADVESPNQIRIDLDPQPGTDFSDAVWVAPHVRELLHEFGMEGWPKTSGGRGVHIYVPIQPRWTFTDVRRAVIAFGRELERRLPDRVTMSWWKEERGEKIFIDYNQMARDRTIASAYSIRPRPHAPVSAPVDWDELPDVTPFDFDVLSMPARFREVGDKHAGLADHAFGIEPLLELAERQAKDDGMGDLPYPPDYPKMPGEPMRVQPSRAKRPASDNASG</sequence>
<dbReference type="AlphaFoldDB" id="A0A1G7HR22"/>
<dbReference type="EMBL" id="FNBT01000001">
    <property type="protein sequence ID" value="SDF02813.1"/>
    <property type="molecule type" value="Genomic_DNA"/>
</dbReference>
<evidence type="ECO:0000256" key="1">
    <source>
        <dbReference type="SAM" id="MobiDB-lite"/>
    </source>
</evidence>
<dbReference type="GO" id="GO:0016874">
    <property type="term" value="F:ligase activity"/>
    <property type="evidence" value="ECO:0007669"/>
    <property type="project" value="UniProtKB-KW"/>
</dbReference>
<dbReference type="OrthoDB" id="9802472at2"/>
<dbReference type="Pfam" id="PF21686">
    <property type="entry name" value="LigD_Prim-Pol"/>
    <property type="match status" value="1"/>
</dbReference>
<dbReference type="InterPro" id="IPR014145">
    <property type="entry name" value="LigD_pol_dom"/>
</dbReference>
<dbReference type="PANTHER" id="PTHR42705:SF3">
    <property type="entry name" value="ATP-DEPENDENT DNA LIGASE"/>
    <property type="match status" value="1"/>
</dbReference>
<proteinExistence type="predicted"/>
<gene>
    <name evidence="3" type="ORF">SAMN05660662_0771</name>
</gene>
<dbReference type="STRING" id="1550231.SAMN05660662_0771"/>
<dbReference type="Gene3D" id="3.90.920.10">
    <property type="entry name" value="DNA primase, PRIM domain"/>
    <property type="match status" value="1"/>
</dbReference>
<evidence type="ECO:0000313" key="3">
    <source>
        <dbReference type="EMBL" id="SDF02813.1"/>
    </source>
</evidence>
<dbReference type="Proteomes" id="UP000199406">
    <property type="component" value="Unassembled WGS sequence"/>
</dbReference>
<name>A0A1G7HR22_9ACTN</name>
<protein>
    <submittedName>
        <fullName evidence="3">DNA ligase D, polymerase domain-containing protein</fullName>
    </submittedName>
</protein>
<feature type="region of interest" description="Disordered" evidence="1">
    <location>
        <begin position="316"/>
        <end position="357"/>
    </location>
</feature>
<organism evidence="3 4">
    <name type="scientific">Blastococcus aurantiacus</name>
    <dbReference type="NCBI Taxonomy" id="1550231"/>
    <lineage>
        <taxon>Bacteria</taxon>
        <taxon>Bacillati</taxon>
        <taxon>Actinomycetota</taxon>
        <taxon>Actinomycetes</taxon>
        <taxon>Geodermatophilales</taxon>
        <taxon>Geodermatophilaceae</taxon>
        <taxon>Blastococcus</taxon>
    </lineage>
</organism>
<dbReference type="InterPro" id="IPR052171">
    <property type="entry name" value="NHEJ_LigD"/>
</dbReference>
<keyword evidence="3" id="KW-0436">Ligase</keyword>
<evidence type="ECO:0000313" key="4">
    <source>
        <dbReference type="Proteomes" id="UP000199406"/>
    </source>
</evidence>
<evidence type="ECO:0000259" key="2">
    <source>
        <dbReference type="Pfam" id="PF21686"/>
    </source>
</evidence>
<dbReference type="RefSeq" id="WP_091763750.1">
    <property type="nucleotide sequence ID" value="NZ_FNBT01000001.1"/>
</dbReference>
<dbReference type="PANTHER" id="PTHR42705">
    <property type="entry name" value="BIFUNCTIONAL NON-HOMOLOGOUS END JOINING PROTEIN LIGD"/>
    <property type="match status" value="1"/>
</dbReference>
<accession>A0A1G7HR22</accession>
<reference evidence="4" key="1">
    <citation type="submission" date="2016-10" db="EMBL/GenBank/DDBJ databases">
        <authorList>
            <person name="Varghese N."/>
            <person name="Submissions S."/>
        </authorList>
    </citation>
    <scope>NUCLEOTIDE SEQUENCE [LARGE SCALE GENOMIC DNA]</scope>
    <source>
        <strain evidence="4">DSM 44268</strain>
    </source>
</reference>